<feature type="transmembrane region" description="Helical" evidence="5">
    <location>
        <begin position="360"/>
        <end position="385"/>
    </location>
</feature>
<dbReference type="SUPFAM" id="SSF51306">
    <property type="entry name" value="LexA/Signal peptidase"/>
    <property type="match status" value="1"/>
</dbReference>
<feature type="transmembrane region" description="Helical" evidence="5">
    <location>
        <begin position="142"/>
        <end position="163"/>
    </location>
</feature>
<dbReference type="AlphaFoldDB" id="A0A0N8VKV9"/>
<feature type="transmembrane region" description="Helical" evidence="5">
    <location>
        <begin position="196"/>
        <end position="216"/>
    </location>
</feature>
<feature type="transmembrane region" description="Helical" evidence="5">
    <location>
        <begin position="53"/>
        <end position="72"/>
    </location>
</feature>
<dbReference type="EMBL" id="LKBG01000211">
    <property type="protein sequence ID" value="KQB34812.1"/>
    <property type="molecule type" value="Genomic_DNA"/>
</dbReference>
<reference evidence="6 7" key="1">
    <citation type="submission" date="2015-09" db="EMBL/GenBank/DDBJ databases">
        <title>Heavy metals and arsenic resistance mechanisms in polyextremophilic archaea of the family Ferroplasmaceae.</title>
        <authorList>
            <person name="Bulaev A.G."/>
            <person name="Kanygina A.V."/>
        </authorList>
    </citation>
    <scope>NUCLEOTIDE SEQUENCE [LARGE SCALE GENOMIC DNA]</scope>
    <source>
        <strain evidence="6 7">VT</strain>
    </source>
</reference>
<evidence type="ECO:0000313" key="6">
    <source>
        <dbReference type="EMBL" id="KQB34812.1"/>
    </source>
</evidence>
<evidence type="ECO:0000256" key="2">
    <source>
        <dbReference type="ARBA" id="ARBA00022692"/>
    </source>
</evidence>
<dbReference type="InterPro" id="IPR001733">
    <property type="entry name" value="Peptidase_S26B"/>
</dbReference>
<dbReference type="CDD" id="cd06530">
    <property type="entry name" value="S26_SPase_I"/>
    <property type="match status" value="1"/>
</dbReference>
<name>A0A0N8VKV9_9ARCH</name>
<protein>
    <recommendedName>
        <fullName evidence="8">Peptidase S26 domain-containing protein</fullName>
    </recommendedName>
</protein>
<keyword evidence="3 5" id="KW-1133">Transmembrane helix</keyword>
<dbReference type="GO" id="GO:0006465">
    <property type="term" value="P:signal peptide processing"/>
    <property type="evidence" value="ECO:0007669"/>
    <property type="project" value="InterPro"/>
</dbReference>
<feature type="transmembrane region" description="Helical" evidence="5">
    <location>
        <begin position="170"/>
        <end position="190"/>
    </location>
</feature>
<dbReference type="Proteomes" id="UP000050320">
    <property type="component" value="Unassembled WGS sequence"/>
</dbReference>
<dbReference type="PANTHER" id="PTHR10806">
    <property type="entry name" value="SIGNAL PEPTIDASE COMPLEX CATALYTIC SUBUNIT SEC11"/>
    <property type="match status" value="1"/>
</dbReference>
<organism evidence="6 7">
    <name type="scientific">Acidiplasma aeolicum</name>
    <dbReference type="NCBI Taxonomy" id="507754"/>
    <lineage>
        <taxon>Archaea</taxon>
        <taxon>Methanobacteriati</taxon>
        <taxon>Thermoplasmatota</taxon>
        <taxon>Thermoplasmata</taxon>
        <taxon>Thermoplasmatales</taxon>
        <taxon>Ferroplasmaceae</taxon>
        <taxon>Acidiplasma</taxon>
    </lineage>
</organism>
<evidence type="ECO:0000256" key="1">
    <source>
        <dbReference type="ARBA" id="ARBA00004370"/>
    </source>
</evidence>
<evidence type="ECO:0000313" key="7">
    <source>
        <dbReference type="Proteomes" id="UP000050320"/>
    </source>
</evidence>
<gene>
    <name evidence="6" type="ORF">AOG54_03620</name>
</gene>
<accession>A0A0N8VKV9</accession>
<sequence>MKKTFFLIIIGYIFSYQMILHYTKNAWLAVIVPAIIFIPLIPKIKIKFNKDVIKLGILALFMEFFLIEPGLVFKKIVFHFYIIPFLTSVVYSIITAFIFILILMAIKETKIKSFLLRGLLFGSSVLLYYYPYSALINTKTIFSFAVFNIIFIFFLGITIIFIYNKSVYNFLATLLFILIFAIFASFPIIIEISKYYYLIWQMITLSLIIFLTDLMIKNSFEFLNIFRSNKINFKKLLKNSKYIIILLVVITILSIAISPGITEHSYFVIGDPTGSMYPVIKPGSVLVVGPINTKSIKVGDIIVFNAPWENGTLFAHQVIKICHIGGHEYFRTKGVANPAPDPKPVPPYDVKGRVLFAIPYLGYALIYSKLVLAVVFVGIAGILIYPGKRGSWKNTNMRW</sequence>
<feature type="transmembrane region" description="Helical" evidence="5">
    <location>
        <begin position="78"/>
        <end position="102"/>
    </location>
</feature>
<feature type="transmembrane region" description="Helical" evidence="5">
    <location>
        <begin position="114"/>
        <end position="130"/>
    </location>
</feature>
<feature type="transmembrane region" description="Helical" evidence="5">
    <location>
        <begin position="242"/>
        <end position="261"/>
    </location>
</feature>
<dbReference type="GO" id="GO:0016020">
    <property type="term" value="C:membrane"/>
    <property type="evidence" value="ECO:0007669"/>
    <property type="project" value="UniProtKB-SubCell"/>
</dbReference>
<dbReference type="InterPro" id="IPR036286">
    <property type="entry name" value="LexA/Signal_pep-like_sf"/>
</dbReference>
<keyword evidence="4 5" id="KW-0472">Membrane</keyword>
<dbReference type="GO" id="GO:0004252">
    <property type="term" value="F:serine-type endopeptidase activity"/>
    <property type="evidence" value="ECO:0007669"/>
    <property type="project" value="InterPro"/>
</dbReference>
<comment type="caution">
    <text evidence="6">The sequence shown here is derived from an EMBL/GenBank/DDBJ whole genome shotgun (WGS) entry which is preliminary data.</text>
</comment>
<proteinExistence type="predicted"/>
<keyword evidence="7" id="KW-1185">Reference proteome</keyword>
<evidence type="ECO:0000256" key="5">
    <source>
        <dbReference type="SAM" id="Phobius"/>
    </source>
</evidence>
<dbReference type="RefSeq" id="WP_055032488.1">
    <property type="nucleotide sequence ID" value="NZ_LKBG01000211.1"/>
</dbReference>
<dbReference type="InterPro" id="IPR019533">
    <property type="entry name" value="Peptidase_S26"/>
</dbReference>
<dbReference type="NCBIfam" id="TIGR02228">
    <property type="entry name" value="sigpep_I_arch"/>
    <property type="match status" value="1"/>
</dbReference>
<evidence type="ECO:0000256" key="3">
    <source>
        <dbReference type="ARBA" id="ARBA00022989"/>
    </source>
</evidence>
<dbReference type="PANTHER" id="PTHR10806:SF6">
    <property type="entry name" value="SIGNAL PEPTIDASE COMPLEX CATALYTIC SUBUNIT SEC11"/>
    <property type="match status" value="1"/>
</dbReference>
<keyword evidence="2 5" id="KW-0812">Transmembrane</keyword>
<comment type="subcellular location">
    <subcellularLocation>
        <location evidence="1">Membrane</location>
    </subcellularLocation>
</comment>
<feature type="transmembrane region" description="Helical" evidence="5">
    <location>
        <begin position="25"/>
        <end position="41"/>
    </location>
</feature>
<dbReference type="OrthoDB" id="4822at2157"/>
<evidence type="ECO:0000256" key="4">
    <source>
        <dbReference type="ARBA" id="ARBA00023136"/>
    </source>
</evidence>
<evidence type="ECO:0008006" key="8">
    <source>
        <dbReference type="Google" id="ProtNLM"/>
    </source>
</evidence>